<name>A0A9P9KC49_FUSRE</name>
<protein>
    <submittedName>
        <fullName evidence="1">Uncharacterized protein</fullName>
    </submittedName>
</protein>
<gene>
    <name evidence="1" type="ORF">BKA55DRAFT_572576</name>
</gene>
<dbReference type="Proteomes" id="UP000720189">
    <property type="component" value="Unassembled WGS sequence"/>
</dbReference>
<dbReference type="EMBL" id="JAGMUX010000010">
    <property type="protein sequence ID" value="KAH7247619.1"/>
    <property type="molecule type" value="Genomic_DNA"/>
</dbReference>
<keyword evidence="2" id="KW-1185">Reference proteome</keyword>
<evidence type="ECO:0000313" key="2">
    <source>
        <dbReference type="Proteomes" id="UP000720189"/>
    </source>
</evidence>
<dbReference type="GeneID" id="70223108"/>
<organism evidence="1 2">
    <name type="scientific">Fusarium redolens</name>
    <dbReference type="NCBI Taxonomy" id="48865"/>
    <lineage>
        <taxon>Eukaryota</taxon>
        <taxon>Fungi</taxon>
        <taxon>Dikarya</taxon>
        <taxon>Ascomycota</taxon>
        <taxon>Pezizomycotina</taxon>
        <taxon>Sordariomycetes</taxon>
        <taxon>Hypocreomycetidae</taxon>
        <taxon>Hypocreales</taxon>
        <taxon>Nectriaceae</taxon>
        <taxon>Fusarium</taxon>
        <taxon>Fusarium redolens species complex</taxon>
    </lineage>
</organism>
<reference evidence="1" key="1">
    <citation type="journal article" date="2021" name="Nat. Commun.">
        <title>Genetic determinants of endophytism in the Arabidopsis root mycobiome.</title>
        <authorList>
            <person name="Mesny F."/>
            <person name="Miyauchi S."/>
            <person name="Thiergart T."/>
            <person name="Pickel B."/>
            <person name="Atanasova L."/>
            <person name="Karlsson M."/>
            <person name="Huettel B."/>
            <person name="Barry K.W."/>
            <person name="Haridas S."/>
            <person name="Chen C."/>
            <person name="Bauer D."/>
            <person name="Andreopoulos W."/>
            <person name="Pangilinan J."/>
            <person name="LaButti K."/>
            <person name="Riley R."/>
            <person name="Lipzen A."/>
            <person name="Clum A."/>
            <person name="Drula E."/>
            <person name="Henrissat B."/>
            <person name="Kohler A."/>
            <person name="Grigoriev I.V."/>
            <person name="Martin F.M."/>
            <person name="Hacquard S."/>
        </authorList>
    </citation>
    <scope>NUCLEOTIDE SEQUENCE</scope>
    <source>
        <strain evidence="1">MPI-CAGE-AT-0023</strain>
    </source>
</reference>
<dbReference type="AlphaFoldDB" id="A0A9P9KC49"/>
<evidence type="ECO:0000313" key="1">
    <source>
        <dbReference type="EMBL" id="KAH7247619.1"/>
    </source>
</evidence>
<comment type="caution">
    <text evidence="1">The sequence shown here is derived from an EMBL/GenBank/DDBJ whole genome shotgun (WGS) entry which is preliminary data.</text>
</comment>
<dbReference type="RefSeq" id="XP_046048202.1">
    <property type="nucleotide sequence ID" value="XM_046193154.1"/>
</dbReference>
<sequence>MKEMIANRLILISVYELAILVAAQYICFKIIFFDRCWATGFVNMDQSITANEKTFLTYKVQYCCSHMSHHIQLENCRLKIKRLEEGINTM</sequence>
<proteinExistence type="predicted"/>
<accession>A0A9P9KC49</accession>